<dbReference type="InterPro" id="IPR037128">
    <property type="entry name" value="Quinolinate_PRibosylTase_N_sf"/>
</dbReference>
<proteinExistence type="predicted"/>
<dbReference type="EMBL" id="AUZX01006887">
    <property type="protein sequence ID" value="EQD61581.1"/>
    <property type="molecule type" value="Genomic_DNA"/>
</dbReference>
<organism evidence="2">
    <name type="scientific">mine drainage metagenome</name>
    <dbReference type="NCBI Taxonomy" id="410659"/>
    <lineage>
        <taxon>unclassified sequences</taxon>
        <taxon>metagenomes</taxon>
        <taxon>ecological metagenomes</taxon>
    </lineage>
</organism>
<accession>T1ALW8</accession>
<protein>
    <submittedName>
        <fullName evidence="2">Quinolinate phosphoribosyl transferase</fullName>
        <ecNumber evidence="2">2.4.2.-</ecNumber>
    </submittedName>
</protein>
<dbReference type="AlphaFoldDB" id="T1ALW8"/>
<dbReference type="GO" id="GO:0005737">
    <property type="term" value="C:cytoplasm"/>
    <property type="evidence" value="ECO:0007669"/>
    <property type="project" value="TreeGrafter"/>
</dbReference>
<comment type="caution">
    <text evidence="2">The sequence shown here is derived from an EMBL/GenBank/DDBJ whole genome shotgun (WGS) entry which is preliminary data.</text>
</comment>
<keyword evidence="2" id="KW-0328">Glycosyltransferase</keyword>
<dbReference type="EC" id="2.4.2.-" evidence="2"/>
<dbReference type="GO" id="GO:0034213">
    <property type="term" value="P:quinolinate catabolic process"/>
    <property type="evidence" value="ECO:0007669"/>
    <property type="project" value="TreeGrafter"/>
</dbReference>
<dbReference type="PANTHER" id="PTHR32179:SF3">
    <property type="entry name" value="NICOTINATE-NUCLEOTIDE PYROPHOSPHORYLASE [CARBOXYLATING]"/>
    <property type="match status" value="1"/>
</dbReference>
<dbReference type="InterPro" id="IPR022412">
    <property type="entry name" value="Quinolinate_PRibosylTrfase_N"/>
</dbReference>
<keyword evidence="2" id="KW-0808">Transferase</keyword>
<dbReference type="InterPro" id="IPR027277">
    <property type="entry name" value="NadC/ModD"/>
</dbReference>
<evidence type="ECO:0000259" key="1">
    <source>
        <dbReference type="Pfam" id="PF02749"/>
    </source>
</evidence>
<feature type="non-terminal residue" evidence="2">
    <location>
        <position position="144"/>
    </location>
</feature>
<dbReference type="GO" id="GO:0009435">
    <property type="term" value="P:NAD+ biosynthetic process"/>
    <property type="evidence" value="ECO:0007669"/>
    <property type="project" value="TreeGrafter"/>
</dbReference>
<dbReference type="SUPFAM" id="SSF54675">
    <property type="entry name" value="Nicotinate/Quinolinate PRTase N-terminal domain-like"/>
    <property type="match status" value="1"/>
</dbReference>
<dbReference type="GO" id="GO:0004514">
    <property type="term" value="F:nicotinate-nucleotide diphosphorylase (carboxylating) activity"/>
    <property type="evidence" value="ECO:0007669"/>
    <property type="project" value="TreeGrafter"/>
</dbReference>
<feature type="domain" description="Quinolinate phosphoribosyl transferase N-terminal" evidence="1">
    <location>
        <begin position="26"/>
        <end position="113"/>
    </location>
</feature>
<reference evidence="2" key="2">
    <citation type="journal article" date="2014" name="ISME J.">
        <title>Microbial stratification in low pH oxic and suboxic macroscopic growths along an acid mine drainage.</title>
        <authorList>
            <person name="Mendez-Garcia C."/>
            <person name="Mesa V."/>
            <person name="Sprenger R.R."/>
            <person name="Richter M."/>
            <person name="Diez M.S."/>
            <person name="Solano J."/>
            <person name="Bargiela R."/>
            <person name="Golyshina O.V."/>
            <person name="Manteca A."/>
            <person name="Ramos J.L."/>
            <person name="Gallego J.R."/>
            <person name="Llorente I."/>
            <person name="Martins Dos Santos V.A."/>
            <person name="Jensen O.N."/>
            <person name="Pelaez A.I."/>
            <person name="Sanchez J."/>
            <person name="Ferrer M."/>
        </authorList>
    </citation>
    <scope>NUCLEOTIDE SEQUENCE</scope>
</reference>
<name>T1ALW8_9ZZZZ</name>
<gene>
    <name evidence="2" type="ORF">B1A_09656</name>
</gene>
<sequence>MIGLAPIFSYDDQLKRFLLEDVGSGDVTTRSVFSYEARHRKASAKIIAESDGVFCGGPFGSRILSYSDPMAKFEAIPDGQPYAKGECLVAMEGALESLLLCERVILNLLKHLSGISSLTASYVEMVRLLRKSSRSLRITGTRKT</sequence>
<dbReference type="Gene3D" id="3.90.1170.20">
    <property type="entry name" value="Quinolinate phosphoribosyl transferase, N-terminal domain"/>
    <property type="match status" value="1"/>
</dbReference>
<dbReference type="PANTHER" id="PTHR32179">
    <property type="entry name" value="NICOTINATE-NUCLEOTIDE PYROPHOSPHORYLASE [CARBOXYLATING]"/>
    <property type="match status" value="1"/>
</dbReference>
<reference evidence="2" key="1">
    <citation type="submission" date="2013-08" db="EMBL/GenBank/DDBJ databases">
        <authorList>
            <person name="Mendez C."/>
            <person name="Richter M."/>
            <person name="Ferrer M."/>
            <person name="Sanchez J."/>
        </authorList>
    </citation>
    <scope>NUCLEOTIDE SEQUENCE</scope>
</reference>
<dbReference type="Pfam" id="PF02749">
    <property type="entry name" value="QRPTase_N"/>
    <property type="match status" value="1"/>
</dbReference>
<evidence type="ECO:0000313" key="2">
    <source>
        <dbReference type="EMBL" id="EQD61581.1"/>
    </source>
</evidence>